<organism evidence="2 3">
    <name type="scientific">Kitasatospora putterlickiae</name>
    <dbReference type="NCBI Taxonomy" id="221725"/>
    <lineage>
        <taxon>Bacteria</taxon>
        <taxon>Bacillati</taxon>
        <taxon>Actinomycetota</taxon>
        <taxon>Actinomycetes</taxon>
        <taxon>Kitasatosporales</taxon>
        <taxon>Streptomycetaceae</taxon>
        <taxon>Kitasatospora</taxon>
    </lineage>
</organism>
<name>A0ABN1YGU4_9ACTN</name>
<accession>A0ABN1YGU4</accession>
<evidence type="ECO:0000313" key="3">
    <source>
        <dbReference type="Proteomes" id="UP001499863"/>
    </source>
</evidence>
<dbReference type="PANTHER" id="PTHR42912:SF93">
    <property type="entry name" value="N6-ADENOSINE-METHYLTRANSFERASE TMT1A"/>
    <property type="match status" value="1"/>
</dbReference>
<dbReference type="PANTHER" id="PTHR42912">
    <property type="entry name" value="METHYLTRANSFERASE"/>
    <property type="match status" value="1"/>
</dbReference>
<dbReference type="RefSeq" id="WP_344343788.1">
    <property type="nucleotide sequence ID" value="NZ_BAAAKJ010000404.1"/>
</dbReference>
<dbReference type="Pfam" id="PF08241">
    <property type="entry name" value="Methyltransf_11"/>
    <property type="match status" value="1"/>
</dbReference>
<dbReference type="Gene3D" id="3.40.50.150">
    <property type="entry name" value="Vaccinia Virus protein VP39"/>
    <property type="match status" value="1"/>
</dbReference>
<gene>
    <name evidence="2" type="ORF">GCM10009639_62720</name>
</gene>
<dbReference type="CDD" id="cd02440">
    <property type="entry name" value="AdoMet_MTases"/>
    <property type="match status" value="1"/>
</dbReference>
<dbReference type="InterPro" id="IPR050508">
    <property type="entry name" value="Methyltransf_Superfamily"/>
</dbReference>
<sequence>MVDFSDFDTRGYPTVDVRTGYAGWVDTYEQTVEDAMDLAVLDRLDTPRWAEVRRAADLGCGTGRTGAWLRGRAGAGLVLDGVDLTPEMLARAEARGAHDGLTEADVADTGLAAGAYDLVVSSLIDEHLADLGPYYREAFRLARPGGHCVLVGLHPYFIMAAGMPTHFTGADGADVAITTHVHLVSDHLAAGLAAGWTLVEMREAVVDEVWIALKPKWAKYRSHPVSAAYVWEKR</sequence>
<dbReference type="InterPro" id="IPR029063">
    <property type="entry name" value="SAM-dependent_MTases_sf"/>
</dbReference>
<evidence type="ECO:0000313" key="2">
    <source>
        <dbReference type="EMBL" id="GAA1411228.1"/>
    </source>
</evidence>
<dbReference type="Proteomes" id="UP001499863">
    <property type="component" value="Unassembled WGS sequence"/>
</dbReference>
<keyword evidence="3" id="KW-1185">Reference proteome</keyword>
<reference evidence="2 3" key="1">
    <citation type="journal article" date="2019" name="Int. J. Syst. Evol. Microbiol.">
        <title>The Global Catalogue of Microorganisms (GCM) 10K type strain sequencing project: providing services to taxonomists for standard genome sequencing and annotation.</title>
        <authorList>
            <consortium name="The Broad Institute Genomics Platform"/>
            <consortium name="The Broad Institute Genome Sequencing Center for Infectious Disease"/>
            <person name="Wu L."/>
            <person name="Ma J."/>
        </authorList>
    </citation>
    <scope>NUCLEOTIDE SEQUENCE [LARGE SCALE GENOMIC DNA]</scope>
    <source>
        <strain evidence="2 3">JCM 12393</strain>
    </source>
</reference>
<proteinExistence type="predicted"/>
<protein>
    <recommendedName>
        <fullName evidence="1">Methyltransferase type 11 domain-containing protein</fullName>
    </recommendedName>
</protein>
<evidence type="ECO:0000259" key="1">
    <source>
        <dbReference type="Pfam" id="PF08241"/>
    </source>
</evidence>
<dbReference type="SUPFAM" id="SSF53335">
    <property type="entry name" value="S-adenosyl-L-methionine-dependent methyltransferases"/>
    <property type="match status" value="1"/>
</dbReference>
<dbReference type="EMBL" id="BAAAKJ010000404">
    <property type="protein sequence ID" value="GAA1411228.1"/>
    <property type="molecule type" value="Genomic_DNA"/>
</dbReference>
<feature type="domain" description="Methyltransferase type 11" evidence="1">
    <location>
        <begin position="57"/>
        <end position="150"/>
    </location>
</feature>
<comment type="caution">
    <text evidence="2">The sequence shown here is derived from an EMBL/GenBank/DDBJ whole genome shotgun (WGS) entry which is preliminary data.</text>
</comment>
<dbReference type="InterPro" id="IPR013216">
    <property type="entry name" value="Methyltransf_11"/>
</dbReference>